<dbReference type="EMBL" id="QEAP01000053">
    <property type="protein sequence ID" value="TPX76224.1"/>
    <property type="molecule type" value="Genomic_DNA"/>
</dbReference>
<gene>
    <name evidence="2" type="ORF">CcCBS67573_g02502</name>
</gene>
<keyword evidence="3" id="KW-1185">Reference proteome</keyword>
<feature type="region of interest" description="Disordered" evidence="1">
    <location>
        <begin position="1"/>
        <end position="69"/>
    </location>
</feature>
<evidence type="ECO:0000313" key="2">
    <source>
        <dbReference type="EMBL" id="TPX76224.1"/>
    </source>
</evidence>
<feature type="compositionally biased region" description="Basic and acidic residues" evidence="1">
    <location>
        <begin position="60"/>
        <end position="69"/>
    </location>
</feature>
<dbReference type="Proteomes" id="UP000320333">
    <property type="component" value="Unassembled WGS sequence"/>
</dbReference>
<accession>A0A507FIU1</accession>
<protein>
    <submittedName>
        <fullName evidence="2">Uncharacterized protein</fullName>
    </submittedName>
</protein>
<feature type="compositionally biased region" description="Low complexity" evidence="1">
    <location>
        <begin position="8"/>
        <end position="19"/>
    </location>
</feature>
<proteinExistence type="predicted"/>
<dbReference type="OrthoDB" id="2135135at2759"/>
<sequence length="400" mass="45948">MKDKPSHLDLPSPDSPRSSISRKHSRNEKYLDLPGGSDSPRASISRKPSHSERSASTSKSDARSQKEKEIQRELKQVLRGDSWKMIPDLLTEWEVISARDILVECGIQFLHKERSLCERTLEHCIKRGPLKYNEYTFASGIVHLAECQFHLRKMEDCTNTLIRALKYIDREHRPLSEKEDKDRRANMAQLGLTPASESEWTELKDWTCMFLAVMDFRSGNYDDTLRMLDTAANYQLVLKPARFAFIMLLKAKSFIEIRQPDEALRILRMRQSQEDALSQIGTMSLGREEKDGRQNSNTRHHSRIDDSDSPPGTPRKRGPSTVDDASDALTAVHACHDLHILLMLDKDEDEAKDMFKEMKMDGSKRPPTLKEFAKKANLRNVGDKLIDNWLPSADELTRQM</sequence>
<reference evidence="2 3" key="1">
    <citation type="journal article" date="2019" name="Sci. Rep.">
        <title>Comparative genomics of chytrid fungi reveal insights into the obligate biotrophic and pathogenic lifestyle of Synchytrium endobioticum.</title>
        <authorList>
            <person name="van de Vossenberg B.T.L.H."/>
            <person name="Warris S."/>
            <person name="Nguyen H.D.T."/>
            <person name="van Gent-Pelzer M.P.E."/>
            <person name="Joly D.L."/>
            <person name="van de Geest H.C."/>
            <person name="Bonants P.J.M."/>
            <person name="Smith D.S."/>
            <person name="Levesque C.A."/>
            <person name="van der Lee T.A.J."/>
        </authorList>
    </citation>
    <scope>NUCLEOTIDE SEQUENCE [LARGE SCALE GENOMIC DNA]</scope>
    <source>
        <strain evidence="2 3">CBS 675.73</strain>
    </source>
</reference>
<evidence type="ECO:0000313" key="3">
    <source>
        <dbReference type="Proteomes" id="UP000320333"/>
    </source>
</evidence>
<name>A0A507FIU1_9FUNG</name>
<comment type="caution">
    <text evidence="2">The sequence shown here is derived from an EMBL/GenBank/DDBJ whole genome shotgun (WGS) entry which is preliminary data.</text>
</comment>
<feature type="region of interest" description="Disordered" evidence="1">
    <location>
        <begin position="277"/>
        <end position="323"/>
    </location>
</feature>
<organism evidence="2 3">
    <name type="scientific">Chytriomyces confervae</name>
    <dbReference type="NCBI Taxonomy" id="246404"/>
    <lineage>
        <taxon>Eukaryota</taxon>
        <taxon>Fungi</taxon>
        <taxon>Fungi incertae sedis</taxon>
        <taxon>Chytridiomycota</taxon>
        <taxon>Chytridiomycota incertae sedis</taxon>
        <taxon>Chytridiomycetes</taxon>
        <taxon>Chytridiales</taxon>
        <taxon>Chytriomycetaceae</taxon>
        <taxon>Chytriomyces</taxon>
    </lineage>
</organism>
<dbReference type="AlphaFoldDB" id="A0A507FIU1"/>
<evidence type="ECO:0000256" key="1">
    <source>
        <dbReference type="SAM" id="MobiDB-lite"/>
    </source>
</evidence>